<dbReference type="PANTHER" id="PTHR36930:SF1">
    <property type="entry name" value="MOSC DOMAIN-CONTAINING PROTEIN"/>
    <property type="match status" value="1"/>
</dbReference>
<name>A0A915DPB8_9BILA</name>
<accession>A0A915DPB8</accession>
<dbReference type="SUPFAM" id="SSF50800">
    <property type="entry name" value="PK beta-barrel domain-like"/>
    <property type="match status" value="1"/>
</dbReference>
<evidence type="ECO:0000259" key="1">
    <source>
        <dbReference type="PROSITE" id="PS51340"/>
    </source>
</evidence>
<dbReference type="GO" id="GO:0003824">
    <property type="term" value="F:catalytic activity"/>
    <property type="evidence" value="ECO:0007669"/>
    <property type="project" value="InterPro"/>
</dbReference>
<dbReference type="Pfam" id="PF03473">
    <property type="entry name" value="MOSC"/>
    <property type="match status" value="1"/>
</dbReference>
<proteinExistence type="predicted"/>
<dbReference type="AlphaFoldDB" id="A0A915DPB8"/>
<dbReference type="WBParaSite" id="jg2149">
    <property type="protein sequence ID" value="jg2149"/>
    <property type="gene ID" value="jg2149"/>
</dbReference>
<dbReference type="Proteomes" id="UP000887574">
    <property type="component" value="Unplaced"/>
</dbReference>
<dbReference type="InterPro" id="IPR052716">
    <property type="entry name" value="MOSC_domain"/>
</dbReference>
<evidence type="ECO:0000313" key="3">
    <source>
        <dbReference type="WBParaSite" id="jg2149"/>
    </source>
</evidence>
<dbReference type="GO" id="GO:0030151">
    <property type="term" value="F:molybdenum ion binding"/>
    <property type="evidence" value="ECO:0007669"/>
    <property type="project" value="InterPro"/>
</dbReference>
<feature type="domain" description="MOSC" evidence="1">
    <location>
        <begin position="98"/>
        <end position="253"/>
    </location>
</feature>
<protein>
    <submittedName>
        <fullName evidence="3">MOSC domain-containing protein</fullName>
    </submittedName>
</protein>
<dbReference type="InterPro" id="IPR005302">
    <property type="entry name" value="MoCF_Sase_C"/>
</dbReference>
<evidence type="ECO:0000313" key="2">
    <source>
        <dbReference type="Proteomes" id="UP000887574"/>
    </source>
</evidence>
<dbReference type="PROSITE" id="PS51340">
    <property type="entry name" value="MOSC"/>
    <property type="match status" value="1"/>
</dbReference>
<reference evidence="3" key="1">
    <citation type="submission" date="2022-11" db="UniProtKB">
        <authorList>
            <consortium name="WormBaseParasite"/>
        </authorList>
    </citation>
    <scope>IDENTIFICATION</scope>
</reference>
<keyword evidence="2" id="KW-1185">Reference proteome</keyword>
<organism evidence="2 3">
    <name type="scientific">Ditylenchus dipsaci</name>
    <dbReference type="NCBI Taxonomy" id="166011"/>
    <lineage>
        <taxon>Eukaryota</taxon>
        <taxon>Metazoa</taxon>
        <taxon>Ecdysozoa</taxon>
        <taxon>Nematoda</taxon>
        <taxon>Chromadorea</taxon>
        <taxon>Rhabditida</taxon>
        <taxon>Tylenchina</taxon>
        <taxon>Tylenchomorpha</taxon>
        <taxon>Sphaerularioidea</taxon>
        <taxon>Anguinidae</taxon>
        <taxon>Anguininae</taxon>
        <taxon>Ditylenchus</taxon>
    </lineage>
</organism>
<sequence>MTNFSAEHLPQLGITQIAQQFVWLGNNKAKYRGMNQSWKVQLFLTLSYFCRLHNKACTDGYDCGLEVGAFLTKFLEVTGNRDLRLLYFVDGIYTERDYASKSVYWNNPVPVLQDQIAYADLTSYHALTTASVDDLNTRLAEQNESISALNFRPNIVVSGVAQAYDEDRWLHVRIGEQVEFVCFKPCTRCVLTTVHPTEGKKNDKMEPLRELRNYRLAPPGKLLDEYQKSPIFGVNMALVKGGRIHVGDEVQVRYKPTPF</sequence>
<dbReference type="InterPro" id="IPR011037">
    <property type="entry name" value="Pyrv_Knase-like_insert_dom_sf"/>
</dbReference>
<dbReference type="PANTHER" id="PTHR36930">
    <property type="entry name" value="METAL-SULFUR CLUSTER BIOSYNTHESIS PROTEINS YUAD-RELATED"/>
    <property type="match status" value="1"/>
</dbReference>
<dbReference type="GO" id="GO:0030170">
    <property type="term" value="F:pyridoxal phosphate binding"/>
    <property type="evidence" value="ECO:0007669"/>
    <property type="project" value="InterPro"/>
</dbReference>